<dbReference type="EMBL" id="LT594323">
    <property type="protein sequence ID" value="SBT43468.1"/>
    <property type="molecule type" value="Genomic_DNA"/>
</dbReference>
<proteinExistence type="predicted"/>
<dbReference type="STRING" id="261654.GA0070611_2332"/>
<dbReference type="OrthoDB" id="3402080at2"/>
<sequence>MTRILTRVGDTLLGAVLGREEAGACVPENGQKCSCVASNGYCSSGTYFRYYRQGYYNCYGSCVTSTSRPVCYVQKAGVC</sequence>
<evidence type="ECO:0000313" key="2">
    <source>
        <dbReference type="Proteomes" id="UP000199385"/>
    </source>
</evidence>
<dbReference type="Proteomes" id="UP000199385">
    <property type="component" value="Chromosome I"/>
</dbReference>
<keyword evidence="2" id="KW-1185">Reference proteome</keyword>
<evidence type="ECO:0000313" key="1">
    <source>
        <dbReference type="EMBL" id="SBT43468.1"/>
    </source>
</evidence>
<accession>A0A1A8ZI10</accession>
<protein>
    <submittedName>
        <fullName evidence="1">Uncharacterized protein</fullName>
    </submittedName>
</protein>
<organism evidence="1 2">
    <name type="scientific">Micromonospora auratinigra</name>
    <dbReference type="NCBI Taxonomy" id="261654"/>
    <lineage>
        <taxon>Bacteria</taxon>
        <taxon>Bacillati</taxon>
        <taxon>Actinomycetota</taxon>
        <taxon>Actinomycetes</taxon>
        <taxon>Micromonosporales</taxon>
        <taxon>Micromonosporaceae</taxon>
        <taxon>Micromonospora</taxon>
    </lineage>
</organism>
<name>A0A1A8ZI10_9ACTN</name>
<dbReference type="RefSeq" id="WP_091662375.1">
    <property type="nucleotide sequence ID" value="NZ_LT594323.1"/>
</dbReference>
<dbReference type="PATRIC" id="fig|261654.4.peg.2376"/>
<dbReference type="AlphaFoldDB" id="A0A1A8ZI10"/>
<reference evidence="2" key="1">
    <citation type="submission" date="2016-06" db="EMBL/GenBank/DDBJ databases">
        <authorList>
            <person name="Varghese N."/>
            <person name="Submissions Spin"/>
        </authorList>
    </citation>
    <scope>NUCLEOTIDE SEQUENCE [LARGE SCALE GENOMIC DNA]</scope>
    <source>
        <strain evidence="2">DSM 44815</strain>
    </source>
</reference>
<gene>
    <name evidence="1" type="ORF">GA0070611_2332</name>
</gene>